<organism evidence="1">
    <name type="scientific">marine metagenome</name>
    <dbReference type="NCBI Taxonomy" id="408172"/>
    <lineage>
        <taxon>unclassified sequences</taxon>
        <taxon>metagenomes</taxon>
        <taxon>ecological metagenomes</taxon>
    </lineage>
</organism>
<reference evidence="1" key="1">
    <citation type="submission" date="2018-05" db="EMBL/GenBank/DDBJ databases">
        <authorList>
            <person name="Lanie J.A."/>
            <person name="Ng W.-L."/>
            <person name="Kazmierczak K.M."/>
            <person name="Andrzejewski T.M."/>
            <person name="Davidsen T.M."/>
            <person name="Wayne K.J."/>
            <person name="Tettelin H."/>
            <person name="Glass J.I."/>
            <person name="Rusch D."/>
            <person name="Podicherti R."/>
            <person name="Tsui H.-C.T."/>
            <person name="Winkler M.E."/>
        </authorList>
    </citation>
    <scope>NUCLEOTIDE SEQUENCE</scope>
</reference>
<dbReference type="GO" id="GO:0016857">
    <property type="term" value="F:racemase and epimerase activity, acting on carbohydrates and derivatives"/>
    <property type="evidence" value="ECO:0007669"/>
    <property type="project" value="InterPro"/>
</dbReference>
<dbReference type="EMBL" id="UINC01057634">
    <property type="protein sequence ID" value="SVB79004.1"/>
    <property type="molecule type" value="Genomic_DNA"/>
</dbReference>
<dbReference type="InterPro" id="IPR011008">
    <property type="entry name" value="Dimeric_a/b-barrel"/>
</dbReference>
<dbReference type="AlphaFoldDB" id="A0A382GVU6"/>
<dbReference type="Pfam" id="PF05336">
    <property type="entry name" value="rhaM"/>
    <property type="match status" value="1"/>
</dbReference>
<protein>
    <recommendedName>
        <fullName evidence="2">L-rhamnose mutarotase</fullName>
    </recommendedName>
</protein>
<dbReference type="SUPFAM" id="SSF54909">
    <property type="entry name" value="Dimeric alpha+beta barrel"/>
    <property type="match status" value="1"/>
</dbReference>
<name>A0A382GVU6_9ZZZZ</name>
<dbReference type="InterPro" id="IPR008000">
    <property type="entry name" value="Rham/fucose_mutarotase"/>
</dbReference>
<feature type="non-terminal residue" evidence="1">
    <location>
        <position position="1"/>
    </location>
</feature>
<gene>
    <name evidence="1" type="ORF">METZ01_LOCUS231858</name>
</gene>
<proteinExistence type="predicted"/>
<evidence type="ECO:0008006" key="2">
    <source>
        <dbReference type="Google" id="ProtNLM"/>
    </source>
</evidence>
<accession>A0A382GVU6</accession>
<sequence length="56" mass="6872">GYFEYHGNNLKIDMQSWADNEKMQEWWKIHIPMLEPIEKGKRDDGWIYMNEIFHTG</sequence>
<evidence type="ECO:0000313" key="1">
    <source>
        <dbReference type="EMBL" id="SVB79004.1"/>
    </source>
</evidence>